<keyword evidence="5" id="KW-0472">Membrane</keyword>
<dbReference type="Gene3D" id="3.40.50.1000">
    <property type="entry name" value="HAD superfamily/HAD-like"/>
    <property type="match status" value="1"/>
</dbReference>
<dbReference type="Pfam" id="PF00702">
    <property type="entry name" value="Hydrolase"/>
    <property type="match status" value="1"/>
</dbReference>
<evidence type="ECO:0000256" key="1">
    <source>
        <dbReference type="ARBA" id="ARBA00004370"/>
    </source>
</evidence>
<protein>
    <submittedName>
        <fullName evidence="6">Uncharacterized protein</fullName>
    </submittedName>
</protein>
<evidence type="ECO:0000256" key="2">
    <source>
        <dbReference type="ARBA" id="ARBA00022692"/>
    </source>
</evidence>
<dbReference type="PRINTS" id="PR00119">
    <property type="entry name" value="CATATPASE"/>
</dbReference>
<dbReference type="InterPro" id="IPR023299">
    <property type="entry name" value="ATPase_P-typ_cyto_dom_N"/>
</dbReference>
<evidence type="ECO:0000313" key="7">
    <source>
        <dbReference type="Proteomes" id="UP001476798"/>
    </source>
</evidence>
<accession>A0ABV0PL74</accession>
<comment type="caution">
    <text evidence="6">The sequence shown here is derived from an EMBL/GenBank/DDBJ whole genome shotgun (WGS) entry which is preliminary data.</text>
</comment>
<feature type="non-terminal residue" evidence="6">
    <location>
        <position position="1"/>
    </location>
</feature>
<dbReference type="EMBL" id="JAHRIO010080234">
    <property type="protein sequence ID" value="MEQ2184241.1"/>
    <property type="molecule type" value="Genomic_DNA"/>
</dbReference>
<reference evidence="6 7" key="1">
    <citation type="submission" date="2021-06" db="EMBL/GenBank/DDBJ databases">
        <authorList>
            <person name="Palmer J.M."/>
        </authorList>
    </citation>
    <scope>NUCLEOTIDE SEQUENCE [LARGE SCALE GENOMIC DNA]</scope>
    <source>
        <strain evidence="6 7">GA_2019</strain>
        <tissue evidence="6">Muscle</tissue>
    </source>
</reference>
<comment type="subcellular location">
    <subcellularLocation>
        <location evidence="1">Membrane</location>
    </subcellularLocation>
</comment>
<dbReference type="InterPro" id="IPR018303">
    <property type="entry name" value="ATPase_P-typ_P_site"/>
</dbReference>
<proteinExistence type="predicted"/>
<dbReference type="Gene3D" id="3.40.1110.10">
    <property type="entry name" value="Calcium-transporting ATPase, cytoplasmic domain N"/>
    <property type="match status" value="1"/>
</dbReference>
<keyword evidence="3" id="KW-0479">Metal-binding</keyword>
<dbReference type="InterPro" id="IPR001757">
    <property type="entry name" value="P_typ_ATPase"/>
</dbReference>
<dbReference type="SUPFAM" id="SSF56784">
    <property type="entry name" value="HAD-like"/>
    <property type="match status" value="1"/>
</dbReference>
<gene>
    <name evidence="6" type="ORF">GOODEAATRI_005842</name>
</gene>
<name>A0ABV0PL74_9TELE</name>
<evidence type="ECO:0000256" key="5">
    <source>
        <dbReference type="ARBA" id="ARBA00023136"/>
    </source>
</evidence>
<keyword evidence="2" id="KW-0812">Transmembrane</keyword>
<dbReference type="InterPro" id="IPR036412">
    <property type="entry name" value="HAD-like_sf"/>
</dbReference>
<evidence type="ECO:0000256" key="4">
    <source>
        <dbReference type="ARBA" id="ARBA00022989"/>
    </source>
</evidence>
<dbReference type="PANTHER" id="PTHR46594">
    <property type="entry name" value="P-TYPE CATION-TRANSPORTING ATPASE"/>
    <property type="match status" value="1"/>
</dbReference>
<dbReference type="PRINTS" id="PR00120">
    <property type="entry name" value="HATPASE"/>
</dbReference>
<evidence type="ECO:0000256" key="3">
    <source>
        <dbReference type="ARBA" id="ARBA00022723"/>
    </source>
</evidence>
<organism evidence="6 7">
    <name type="scientific">Goodea atripinnis</name>
    <dbReference type="NCBI Taxonomy" id="208336"/>
    <lineage>
        <taxon>Eukaryota</taxon>
        <taxon>Metazoa</taxon>
        <taxon>Chordata</taxon>
        <taxon>Craniata</taxon>
        <taxon>Vertebrata</taxon>
        <taxon>Euteleostomi</taxon>
        <taxon>Actinopterygii</taxon>
        <taxon>Neopterygii</taxon>
        <taxon>Teleostei</taxon>
        <taxon>Neoteleostei</taxon>
        <taxon>Acanthomorphata</taxon>
        <taxon>Ovalentaria</taxon>
        <taxon>Atherinomorphae</taxon>
        <taxon>Cyprinodontiformes</taxon>
        <taxon>Goodeidae</taxon>
        <taxon>Goodea</taxon>
    </lineage>
</organism>
<evidence type="ECO:0000313" key="6">
    <source>
        <dbReference type="EMBL" id="MEQ2184241.1"/>
    </source>
</evidence>
<dbReference type="Gene3D" id="1.20.1110.10">
    <property type="entry name" value="Calcium-transporting ATPase, transmembrane domain"/>
    <property type="match status" value="1"/>
</dbReference>
<dbReference type="PROSITE" id="PS00154">
    <property type="entry name" value="ATPASE_E1_E2"/>
    <property type="match status" value="1"/>
</dbReference>
<dbReference type="InterPro" id="IPR023214">
    <property type="entry name" value="HAD_sf"/>
</dbReference>
<keyword evidence="7" id="KW-1185">Reference proteome</keyword>
<keyword evidence="4" id="KW-1133">Transmembrane helix</keyword>
<dbReference type="PANTHER" id="PTHR46594:SF4">
    <property type="entry name" value="P-TYPE CATION-TRANSPORTING ATPASE"/>
    <property type="match status" value="1"/>
</dbReference>
<dbReference type="Proteomes" id="UP001476798">
    <property type="component" value="Unassembled WGS sequence"/>
</dbReference>
<sequence>GYDRSISRTEAVIRFAFQASITVLCIACPCSLGLATPTAVMVGTGVGAQNGILIKGGEPLEMAHKVQSVVFDKTGTITHGAPKVVQVKMVVEGNKMPRSRLLAIVGTAENNSEHPLGAAITKYCKQAVPGCGIRCQVSNTESLLKQADNDSEDNNQCNNVLIQISDTLMPSSSHPLTMDPQPLSAQRSEPVGIRKVFAEVLPSHKVAKVEQLQQAGKRVAMVGDGVNDSPALAMADVGIAIGTGTDNDLLDVVASIDLSKKTVRRIRINFVFALIYNLVGIPIAAGRKPSAEKLEAKLGNSRRQGSLSDVSVHIGMGDLRRPSPKLSLLDRIVNYSRASISSLRSDKHSLNSLVLSEPDKHSLLVGEALCEEEIC</sequence>
<dbReference type="NCBIfam" id="TIGR01494">
    <property type="entry name" value="ATPase_P-type"/>
    <property type="match status" value="1"/>
</dbReference>